<evidence type="ECO:0000259" key="2">
    <source>
        <dbReference type="Pfam" id="PF12234"/>
    </source>
</evidence>
<dbReference type="PANTHER" id="PTHR13950">
    <property type="entry name" value="RABCONNECTIN-RELATED"/>
    <property type="match status" value="1"/>
</dbReference>
<name>A0A4Y7QKC9_9AGAM</name>
<feature type="domain" description="RAVE complex protein Rav1 C-terminal" evidence="2">
    <location>
        <begin position="600"/>
        <end position="1243"/>
    </location>
</feature>
<dbReference type="SMART" id="SM00320">
    <property type="entry name" value="WD40"/>
    <property type="match status" value="3"/>
</dbReference>
<dbReference type="SUPFAM" id="SSF50978">
    <property type="entry name" value="WD40 repeat-like"/>
    <property type="match status" value="1"/>
</dbReference>
<organism evidence="3 4">
    <name type="scientific">Rickenella mellea</name>
    <dbReference type="NCBI Taxonomy" id="50990"/>
    <lineage>
        <taxon>Eukaryota</taxon>
        <taxon>Fungi</taxon>
        <taxon>Dikarya</taxon>
        <taxon>Basidiomycota</taxon>
        <taxon>Agaricomycotina</taxon>
        <taxon>Agaricomycetes</taxon>
        <taxon>Hymenochaetales</taxon>
        <taxon>Rickenellaceae</taxon>
        <taxon>Rickenella</taxon>
    </lineage>
</organism>
<dbReference type="Proteomes" id="UP000294933">
    <property type="component" value="Unassembled WGS sequence"/>
</dbReference>
<dbReference type="Pfam" id="PF12234">
    <property type="entry name" value="Rav1p_C"/>
    <property type="match status" value="1"/>
</dbReference>
<evidence type="ECO:0000313" key="3">
    <source>
        <dbReference type="EMBL" id="TDL28114.1"/>
    </source>
</evidence>
<dbReference type="OrthoDB" id="342131at2759"/>
<evidence type="ECO:0000313" key="4">
    <source>
        <dbReference type="Proteomes" id="UP000294933"/>
    </source>
</evidence>
<dbReference type="InterPro" id="IPR022033">
    <property type="entry name" value="Rav1p_C"/>
</dbReference>
<feature type="region of interest" description="Disordered" evidence="1">
    <location>
        <begin position="1258"/>
        <end position="1285"/>
    </location>
</feature>
<dbReference type="STRING" id="50990.A0A4Y7QKC9"/>
<accession>A0A4Y7QKC9</accession>
<reference evidence="3 4" key="1">
    <citation type="submission" date="2018-06" db="EMBL/GenBank/DDBJ databases">
        <title>A transcriptomic atlas of mushroom development highlights an independent origin of complex multicellularity.</title>
        <authorList>
            <consortium name="DOE Joint Genome Institute"/>
            <person name="Krizsan K."/>
            <person name="Almasi E."/>
            <person name="Merenyi Z."/>
            <person name="Sahu N."/>
            <person name="Viragh M."/>
            <person name="Koszo T."/>
            <person name="Mondo S."/>
            <person name="Kiss B."/>
            <person name="Balint B."/>
            <person name="Kues U."/>
            <person name="Barry K."/>
            <person name="Hegedus J.C."/>
            <person name="Henrissat B."/>
            <person name="Johnson J."/>
            <person name="Lipzen A."/>
            <person name="Ohm R."/>
            <person name="Nagy I."/>
            <person name="Pangilinan J."/>
            <person name="Yan J."/>
            <person name="Xiong Y."/>
            <person name="Grigoriev I.V."/>
            <person name="Hibbett D.S."/>
            <person name="Nagy L.G."/>
        </authorList>
    </citation>
    <scope>NUCLEOTIDE SEQUENCE [LARGE SCALE GENOMIC DNA]</scope>
    <source>
        <strain evidence="3 4">SZMC22713</strain>
    </source>
</reference>
<dbReference type="InterPro" id="IPR036322">
    <property type="entry name" value="WD40_repeat_dom_sf"/>
</dbReference>
<gene>
    <name evidence="3" type="ORF">BD410DRAFT_870276</name>
</gene>
<dbReference type="Gene3D" id="2.130.10.10">
    <property type="entry name" value="YVTN repeat-like/Quinoprotein amine dehydrogenase"/>
    <property type="match status" value="1"/>
</dbReference>
<dbReference type="VEuPathDB" id="FungiDB:BD410DRAFT_870276"/>
<dbReference type="InterPro" id="IPR015943">
    <property type="entry name" value="WD40/YVTN_repeat-like_dom_sf"/>
</dbReference>
<proteinExistence type="predicted"/>
<dbReference type="InterPro" id="IPR052208">
    <property type="entry name" value="DmX-like/RAVE_component"/>
</dbReference>
<protein>
    <recommendedName>
        <fullName evidence="2">RAVE complex protein Rav1 C-terminal domain-containing protein</fullName>
    </recommendedName>
</protein>
<feature type="compositionally biased region" description="Basic and acidic residues" evidence="1">
    <location>
        <begin position="1258"/>
        <end position="1270"/>
    </location>
</feature>
<dbReference type="GO" id="GO:0007035">
    <property type="term" value="P:vacuolar acidification"/>
    <property type="evidence" value="ECO:0007669"/>
    <property type="project" value="TreeGrafter"/>
</dbReference>
<dbReference type="EMBL" id="ML170158">
    <property type="protein sequence ID" value="TDL28114.1"/>
    <property type="molecule type" value="Genomic_DNA"/>
</dbReference>
<evidence type="ECO:0000256" key="1">
    <source>
        <dbReference type="SAM" id="MobiDB-lite"/>
    </source>
</evidence>
<dbReference type="PANTHER" id="PTHR13950:SF9">
    <property type="entry name" value="RABCONNECTIN-3A"/>
    <property type="match status" value="1"/>
</dbReference>
<keyword evidence="4" id="KW-1185">Reference proteome</keyword>
<dbReference type="GO" id="GO:0043291">
    <property type="term" value="C:RAVE complex"/>
    <property type="evidence" value="ECO:0007669"/>
    <property type="project" value="TreeGrafter"/>
</dbReference>
<dbReference type="InterPro" id="IPR001680">
    <property type="entry name" value="WD40_rpt"/>
</dbReference>
<sequence length="1368" mass="152285">MLDLVHAYVGAPASHLKYLLTPNQSLLIYPAGDCVVLINSRDLTFVKSLAFWEVFPGTHGSKQLINCIASDAGMKLIIASLGSQVAVWSLSGVRQDTWIVHSSLTLPEGHTVTSLDCKSALLAVASPFGLSVFTLILENDLPTWSKKWSITTQPCLHVRFSPSLTLLVTSSHTDNTVRIYSTTAGRQIQAIRHPRPVENVIWRSSRKSSRDDLILYTTTSDGTLRIFLPVLDVPHRLQLHAVVDLFSATHSCEFIDAPNKLSSRSRVFWLERDVLSASLDTVLSQKTQDLDDDPRYKRIEQMNKEGWDFFMRVLWDGSLVLTAVANIDRRPPTILKQFNFLHYPASTLTSLPSHIILLPSSSGTPGNLTFVASPPLTSFSLDPLSFFDNEPDGLEVIARILDPTEKHSSGDESKIVRLVRTPEGRGLAVLREEFVQAWHVRKGGADIGLRRIGSWPAAAHVVVLDNGKRVLLYNEASQTLSLQPAEPATVLVVPKLASLFCLPSNESNTSVIGITPDCDIVHIRVSGISITPPAMKMYAQTRLPLQTPPKMIMPVDPMAWSDASRDASKNTDERKHDVLLSVTEDGELSYWVAKAAGHPNEGYDSWFCTGSVRTGRRGMRMARCSSAKKSALVISTPDGDELTIWDSKVSEFATGLEYKNIFSTPDTVNDLDWTSTPDSQSILAVGFAHHFVLLCQQRMTYFDQEPAWGVCCRIDIGHMTPHTIGDSIWLTGGSLLVGAGHEIFQFGRPPLPPGVAESETGLFEYVARVNGPLEDYHPQMILQCLLWGKVELVKEIIVNLALDLQKASEEGKRVFSEWRSLPVERFLASHHSGSTTTKKKRPYSILFNGPQQLDDGPEDGMFSRELVRKLLEQLEAEPLAHLTPNEHAHLVVLIQTTLEIEEQRRALDDNGLRYLISMRSFYILNRRASEPTTPEDSGSGIARTSGRRERLRFRDIVWAFHSESQEILLSASNAACENKMTWPEARSLGVFLWLNSLDSMKAHLEVIARNHYMAGDNRDPTACCLYYFALGKVKLVHGLWKQAAWHREQAVMLKFLSNDFSEPRWRTAALKNAFALLSKQRHEYAAAFFLLGGGLRDAVNVCVKQLNDFQLGIALARVVEGGDDGPVLKNLLTTTVIPLAFEKGNRWLGSWAFWLLRRRDLSVRILLTPLEEINKSLDIQVTEIGDPNYDDPSLALLFSQLKSKTLQAAKGTSEISGRTEFNFVLQVARVFCRMGCHVLALDLVKSWSFDRATSILRPPEKQDTSTHETVKPQQHSPTFARRPGFALPPHIRRRSSIVIDMEVPSLPPTRAPSPVLAQVPEDAQAPAQTIVSEQPDAELPPLHGGLGTLMKSAKQDVKVPEFDMGAFF</sequence>